<accession>A0A8C5T6P3</accession>
<dbReference type="PROSITE" id="PS51296">
    <property type="entry name" value="RIESKE"/>
    <property type="match status" value="1"/>
</dbReference>
<protein>
    <recommendedName>
        <fullName evidence="1">Rieske domain-containing protein</fullName>
    </recommendedName>
</protein>
<reference evidence="2" key="2">
    <citation type="submission" date="2025-09" db="UniProtKB">
        <authorList>
            <consortium name="Ensembl"/>
        </authorList>
    </citation>
    <scope>IDENTIFICATION</scope>
</reference>
<dbReference type="AlphaFoldDB" id="A0A8C5T6P3"/>
<keyword evidence="3" id="KW-1185">Reference proteome</keyword>
<evidence type="ECO:0000313" key="3">
    <source>
        <dbReference type="Proteomes" id="UP000694560"/>
    </source>
</evidence>
<dbReference type="Ensembl" id="ENSMCST00000002267.1">
    <property type="protein sequence ID" value="ENSMCSP00000002219.1"/>
    <property type="gene ID" value="ENSMCSG00000001645.1"/>
</dbReference>
<sequence>MSPLPCNPPTSSSIPAPDLVSTLCPNPVLACLLPRCPHSCVPLSRCRCHPSAAPLSPCWCHPYPHPSAAPLSLCGAAPVSQDSEPLFPSLFPSLSPSRCPRCPHTGAAPVSPLFPSLSPSRACRAGGEVWGGACRDFGGL</sequence>
<dbReference type="InterPro" id="IPR017941">
    <property type="entry name" value="Rieske_2Fe-2S"/>
</dbReference>
<feature type="domain" description="Rieske" evidence="1">
    <location>
        <begin position="1"/>
        <end position="61"/>
    </location>
</feature>
<evidence type="ECO:0000313" key="2">
    <source>
        <dbReference type="Ensembl" id="ENSMCSP00000002219.1"/>
    </source>
</evidence>
<proteinExistence type="predicted"/>
<evidence type="ECO:0000259" key="1">
    <source>
        <dbReference type="PROSITE" id="PS51296"/>
    </source>
</evidence>
<dbReference type="GO" id="GO:0051537">
    <property type="term" value="F:2 iron, 2 sulfur cluster binding"/>
    <property type="evidence" value="ECO:0007669"/>
    <property type="project" value="InterPro"/>
</dbReference>
<reference evidence="2" key="1">
    <citation type="submission" date="2025-08" db="UniProtKB">
        <authorList>
            <consortium name="Ensembl"/>
        </authorList>
    </citation>
    <scope>IDENTIFICATION</scope>
</reference>
<name>A0A8C5T6P3_9PASS</name>
<organism evidence="2 3">
    <name type="scientific">Malurus cyaneus samueli</name>
    <dbReference type="NCBI Taxonomy" id="2593467"/>
    <lineage>
        <taxon>Eukaryota</taxon>
        <taxon>Metazoa</taxon>
        <taxon>Chordata</taxon>
        <taxon>Craniata</taxon>
        <taxon>Vertebrata</taxon>
        <taxon>Euteleostomi</taxon>
        <taxon>Archelosauria</taxon>
        <taxon>Archosauria</taxon>
        <taxon>Dinosauria</taxon>
        <taxon>Saurischia</taxon>
        <taxon>Theropoda</taxon>
        <taxon>Coelurosauria</taxon>
        <taxon>Aves</taxon>
        <taxon>Neognathae</taxon>
        <taxon>Neoaves</taxon>
        <taxon>Telluraves</taxon>
        <taxon>Australaves</taxon>
        <taxon>Passeriformes</taxon>
        <taxon>Meliphagoidea</taxon>
        <taxon>Maluridae</taxon>
        <taxon>Malurus</taxon>
    </lineage>
</organism>
<dbReference type="Proteomes" id="UP000694560">
    <property type="component" value="Unplaced"/>
</dbReference>